<dbReference type="PANTHER" id="PTHR38934">
    <property type="entry name" value="HYPHALLY REGULATED CELL WALL PROTEIN 1"/>
    <property type="match status" value="1"/>
</dbReference>
<feature type="signal peptide" evidence="5">
    <location>
        <begin position="1"/>
        <end position="23"/>
    </location>
</feature>
<dbReference type="Pfam" id="PF13948">
    <property type="entry name" value="DUF4215"/>
    <property type="match status" value="3"/>
</dbReference>
<reference evidence="6 7" key="1">
    <citation type="submission" date="2018-03" db="EMBL/GenBank/DDBJ databases">
        <title>Draft Genome Sequences of the Obligatory Marine Myxobacteria Enhygromyxa salina SWB005.</title>
        <authorList>
            <person name="Poehlein A."/>
            <person name="Moghaddam J.A."/>
            <person name="Harms H."/>
            <person name="Alanjari M."/>
            <person name="Koenig G.M."/>
            <person name="Daniel R."/>
            <person name="Schaeberle T.F."/>
        </authorList>
    </citation>
    <scope>NUCLEOTIDE SEQUENCE [LARGE SCALE GENOMIC DNA]</scope>
    <source>
        <strain evidence="6 7">SWB005</strain>
    </source>
</reference>
<keyword evidence="3" id="KW-1015">Disulfide bond</keyword>
<evidence type="ECO:0000313" key="6">
    <source>
        <dbReference type="EMBL" id="PRP95429.1"/>
    </source>
</evidence>
<evidence type="ECO:0000256" key="4">
    <source>
        <dbReference type="SAM" id="MobiDB-lite"/>
    </source>
</evidence>
<evidence type="ECO:0008006" key="8">
    <source>
        <dbReference type="Google" id="ProtNLM"/>
    </source>
</evidence>
<dbReference type="NCBIfam" id="TIGR02232">
    <property type="entry name" value="myxo_disulf_rpt"/>
    <property type="match status" value="5"/>
</dbReference>
<comment type="caution">
    <text evidence="6">The sequence shown here is derived from an EMBL/GenBank/DDBJ whole genome shotgun (WGS) entry which is preliminary data.</text>
</comment>
<dbReference type="AlphaFoldDB" id="A0A2S9XRE0"/>
<sequence length="464" mass="47787">MPRMRVDLFPLGFAALFGLSAISACTPEPTGHAGFTFSTTQAGDGDGDGDSAETGTASGDGDGDPGDGDGDGNPDCGDGVVQAGEECDLGPENSESGQCTPNCFIASCGDGFVYEGFEDCDDGNPDNTDDCVEGCVAASCGDGFVHEGVEMCDDGNDDDADGCNSMCLPGTCGDGILQEGEQCDDGNSDTSDDCPACQLAFCGDGYIQAGVEACDDGNMESTDACTHPLCEPNVCGDGILYEGMEDCDDGNDIDGDACTLACTEAVCGDGIKYVGVEDCDDGNDVDDDTCTNACEFGVLACLEGSVQMSISPNNDMIVCDDPNNQTCEEDMETLCPPGWGLCSYQQYVERNDGWDYAVGGQTVVVAEIYCRGGSGAGHFTLGPYDDPGTLGTDIPLNCGYGSSRPDSCSSNYGCNEMQVQALCCAPTETCGNGVIDSVEEQCDDGNLIETDSCLNNCTNRSPGC</sequence>
<name>A0A2S9XRE0_9BACT</name>
<keyword evidence="2" id="KW-0677">Repeat</keyword>
<dbReference type="EMBL" id="PVNK01000170">
    <property type="protein sequence ID" value="PRP95429.1"/>
    <property type="molecule type" value="Genomic_DNA"/>
</dbReference>
<gene>
    <name evidence="6" type="ORF">ENSA5_38940</name>
</gene>
<evidence type="ECO:0000313" key="7">
    <source>
        <dbReference type="Proteomes" id="UP000237968"/>
    </source>
</evidence>
<accession>A0A2S9XRE0</accession>
<proteinExistence type="predicted"/>
<dbReference type="InterPro" id="IPR011936">
    <property type="entry name" value="Myxo_disulph_rpt"/>
</dbReference>
<feature type="region of interest" description="Disordered" evidence="4">
    <location>
        <begin position="33"/>
        <end position="96"/>
    </location>
</feature>
<evidence type="ECO:0000256" key="3">
    <source>
        <dbReference type="ARBA" id="ARBA00023157"/>
    </source>
</evidence>
<evidence type="ECO:0000256" key="5">
    <source>
        <dbReference type="SAM" id="SignalP"/>
    </source>
</evidence>
<organism evidence="6 7">
    <name type="scientific">Enhygromyxa salina</name>
    <dbReference type="NCBI Taxonomy" id="215803"/>
    <lineage>
        <taxon>Bacteria</taxon>
        <taxon>Pseudomonadati</taxon>
        <taxon>Myxococcota</taxon>
        <taxon>Polyangia</taxon>
        <taxon>Nannocystales</taxon>
        <taxon>Nannocystaceae</taxon>
        <taxon>Enhygromyxa</taxon>
    </lineage>
</organism>
<feature type="compositionally biased region" description="Acidic residues" evidence="4">
    <location>
        <begin position="61"/>
        <end position="72"/>
    </location>
</feature>
<dbReference type="PANTHER" id="PTHR38934:SF6">
    <property type="entry name" value="CHROMOSOME UNDETERMINED SCAFFOLD_176, WHOLE GENOME SHOTGUN SEQUENCE"/>
    <property type="match status" value="1"/>
</dbReference>
<evidence type="ECO:0000256" key="1">
    <source>
        <dbReference type="ARBA" id="ARBA00022729"/>
    </source>
</evidence>
<protein>
    <recommendedName>
        <fullName evidence="8">Multiple EGF-like-domain protein 3</fullName>
    </recommendedName>
</protein>
<dbReference type="PROSITE" id="PS51257">
    <property type="entry name" value="PROKAR_LIPOPROTEIN"/>
    <property type="match status" value="1"/>
</dbReference>
<evidence type="ECO:0000256" key="2">
    <source>
        <dbReference type="ARBA" id="ARBA00022737"/>
    </source>
</evidence>
<feature type="chain" id="PRO_5015734096" description="Multiple EGF-like-domain protein 3" evidence="5">
    <location>
        <begin position="24"/>
        <end position="464"/>
    </location>
</feature>
<keyword evidence="1 5" id="KW-0732">Signal</keyword>
<dbReference type="Proteomes" id="UP000237968">
    <property type="component" value="Unassembled WGS sequence"/>
</dbReference>
<keyword evidence="7" id="KW-1185">Reference proteome</keyword>